<comment type="catalytic activity">
    <reaction evidence="7">
        <text>DNA(n) + a 2'-deoxyribonucleoside 5'-triphosphate = DNA(n+1) + diphosphate</text>
        <dbReference type="Rhea" id="RHEA:22508"/>
        <dbReference type="Rhea" id="RHEA-COMP:17339"/>
        <dbReference type="Rhea" id="RHEA-COMP:17340"/>
        <dbReference type="ChEBI" id="CHEBI:33019"/>
        <dbReference type="ChEBI" id="CHEBI:61560"/>
        <dbReference type="ChEBI" id="CHEBI:173112"/>
        <dbReference type="EC" id="2.7.7.7"/>
    </reaction>
</comment>
<dbReference type="AlphaFoldDB" id="A0A0B2BB64"/>
<evidence type="ECO:0000256" key="5">
    <source>
        <dbReference type="ARBA" id="ARBA00022932"/>
    </source>
</evidence>
<accession>A0A0B2BB64</accession>
<feature type="domain" description="DNA polymerase III delta subunit-like C-terminal" evidence="8">
    <location>
        <begin position="204"/>
        <end position="319"/>
    </location>
</feature>
<comment type="similarity">
    <text evidence="6">Belongs to the DNA polymerase HolA subunit family.</text>
</comment>
<dbReference type="InterPro" id="IPR048466">
    <property type="entry name" value="DNA_pol3_delta-like_C"/>
</dbReference>
<protein>
    <recommendedName>
        <fullName evidence="1">DNA-directed DNA polymerase</fullName>
        <ecNumber evidence="1">2.7.7.7</ecNumber>
    </recommendedName>
</protein>
<evidence type="ECO:0000256" key="3">
    <source>
        <dbReference type="ARBA" id="ARBA00022695"/>
    </source>
</evidence>
<dbReference type="InterPro" id="IPR008921">
    <property type="entry name" value="DNA_pol3_clamp-load_cplx_C"/>
</dbReference>
<dbReference type="InterPro" id="IPR027417">
    <property type="entry name" value="P-loop_NTPase"/>
</dbReference>
<evidence type="ECO:0000256" key="1">
    <source>
        <dbReference type="ARBA" id="ARBA00012417"/>
    </source>
</evidence>
<dbReference type="SUPFAM" id="SSF52540">
    <property type="entry name" value="P-loop containing nucleoside triphosphate hydrolases"/>
    <property type="match status" value="1"/>
</dbReference>
<dbReference type="InterPro" id="IPR005790">
    <property type="entry name" value="DNA_polIII_delta"/>
</dbReference>
<dbReference type="PANTHER" id="PTHR34388">
    <property type="entry name" value="DNA POLYMERASE III SUBUNIT DELTA"/>
    <property type="match status" value="1"/>
</dbReference>
<comment type="caution">
    <text evidence="9">The sequence shown here is derived from an EMBL/GenBank/DDBJ whole genome shotgun (WGS) entry which is preliminary data.</text>
</comment>
<dbReference type="GO" id="GO:0003677">
    <property type="term" value="F:DNA binding"/>
    <property type="evidence" value="ECO:0007669"/>
    <property type="project" value="InterPro"/>
</dbReference>
<dbReference type="Gene3D" id="1.20.272.10">
    <property type="match status" value="1"/>
</dbReference>
<sequence>MASLYSSVLLVSGGVEFLTERAVRRALEQAREADPEASVSEVDGARVGPGELTVMTGPSLFSARSVVVVRGIESLPAAAAEELLAYAAAPDADVALLLSHGGGQKGKGVLDKLRRCSAVEEVKVAAPKPWEAGRWVSAEVRHLGGSISSDAADLLVAAVGHDLRSLAAAADQLVDASTGADGKRRPIDVTLTRQYFGGRAEVRGFDIADAAIDGQLADALEQLRWAIGNNVAPVLITSAFASGLRSLARYGVASSQGLQEAELARAVGAPPFRLKKLRTQLRGWDAAGIATAVGVVARADLDVKGAADPLFALERMVLDVAGARSR</sequence>
<keyword evidence="4" id="KW-0235">DNA replication</keyword>
<organism evidence="9 10">
    <name type="scientific">Mumia flava</name>
    <dbReference type="NCBI Taxonomy" id="1348852"/>
    <lineage>
        <taxon>Bacteria</taxon>
        <taxon>Bacillati</taxon>
        <taxon>Actinomycetota</taxon>
        <taxon>Actinomycetes</taxon>
        <taxon>Propionibacteriales</taxon>
        <taxon>Nocardioidaceae</taxon>
        <taxon>Mumia</taxon>
    </lineage>
</organism>
<dbReference type="EC" id="2.7.7.7" evidence="1"/>
<evidence type="ECO:0000313" key="10">
    <source>
        <dbReference type="Proteomes" id="UP000230842"/>
    </source>
</evidence>
<dbReference type="OrthoDB" id="8478864at2"/>
<evidence type="ECO:0000256" key="6">
    <source>
        <dbReference type="ARBA" id="ARBA00034754"/>
    </source>
</evidence>
<dbReference type="RefSeq" id="WP_039359576.1">
    <property type="nucleotide sequence ID" value="NZ_PGEZ01000002.1"/>
</dbReference>
<evidence type="ECO:0000256" key="7">
    <source>
        <dbReference type="ARBA" id="ARBA00049244"/>
    </source>
</evidence>
<name>A0A0B2BB64_9ACTN</name>
<dbReference type="GO" id="GO:0006261">
    <property type="term" value="P:DNA-templated DNA replication"/>
    <property type="evidence" value="ECO:0007669"/>
    <property type="project" value="TreeGrafter"/>
</dbReference>
<evidence type="ECO:0000313" key="9">
    <source>
        <dbReference type="EMBL" id="PJJ53916.1"/>
    </source>
</evidence>
<dbReference type="Gene3D" id="1.10.8.60">
    <property type="match status" value="1"/>
</dbReference>
<dbReference type="GO" id="GO:0003887">
    <property type="term" value="F:DNA-directed DNA polymerase activity"/>
    <property type="evidence" value="ECO:0007669"/>
    <property type="project" value="UniProtKB-KW"/>
</dbReference>
<gene>
    <name evidence="9" type="ORF">CLV56_3418</name>
</gene>
<reference evidence="9 10" key="1">
    <citation type="submission" date="2017-11" db="EMBL/GenBank/DDBJ databases">
        <title>Genomic Encyclopedia of Archaeal and Bacterial Type Strains, Phase II (KMG-II): From Individual Species to Whole Genera.</title>
        <authorList>
            <person name="Goeker M."/>
        </authorList>
    </citation>
    <scope>NUCLEOTIDE SEQUENCE [LARGE SCALE GENOMIC DNA]</scope>
    <source>
        <strain evidence="9 10">DSM 27763</strain>
    </source>
</reference>
<keyword evidence="2" id="KW-0808">Transferase</keyword>
<evidence type="ECO:0000256" key="4">
    <source>
        <dbReference type="ARBA" id="ARBA00022705"/>
    </source>
</evidence>
<keyword evidence="10" id="KW-1185">Reference proteome</keyword>
<dbReference type="SUPFAM" id="SSF48019">
    <property type="entry name" value="post-AAA+ oligomerization domain-like"/>
    <property type="match status" value="1"/>
</dbReference>
<dbReference type="Pfam" id="PF21694">
    <property type="entry name" value="DNA_pol3_delta_C"/>
    <property type="match status" value="1"/>
</dbReference>
<proteinExistence type="inferred from homology"/>
<dbReference type="GO" id="GO:0009360">
    <property type="term" value="C:DNA polymerase III complex"/>
    <property type="evidence" value="ECO:0007669"/>
    <property type="project" value="TreeGrafter"/>
</dbReference>
<keyword evidence="3" id="KW-0548">Nucleotidyltransferase</keyword>
<keyword evidence="5" id="KW-0239">DNA-directed DNA polymerase</keyword>
<dbReference type="Gene3D" id="3.40.50.300">
    <property type="entry name" value="P-loop containing nucleotide triphosphate hydrolases"/>
    <property type="match status" value="1"/>
</dbReference>
<evidence type="ECO:0000259" key="8">
    <source>
        <dbReference type="Pfam" id="PF21694"/>
    </source>
</evidence>
<evidence type="ECO:0000256" key="2">
    <source>
        <dbReference type="ARBA" id="ARBA00022679"/>
    </source>
</evidence>
<dbReference type="NCBIfam" id="TIGR01128">
    <property type="entry name" value="holA"/>
    <property type="match status" value="1"/>
</dbReference>
<dbReference type="Proteomes" id="UP000230842">
    <property type="component" value="Unassembled WGS sequence"/>
</dbReference>
<dbReference type="EMBL" id="PGEZ01000002">
    <property type="protein sequence ID" value="PJJ53916.1"/>
    <property type="molecule type" value="Genomic_DNA"/>
</dbReference>
<dbReference type="PANTHER" id="PTHR34388:SF1">
    <property type="entry name" value="DNA POLYMERASE III SUBUNIT DELTA"/>
    <property type="match status" value="1"/>
</dbReference>